<evidence type="ECO:0000256" key="6">
    <source>
        <dbReference type="ARBA" id="ARBA00023136"/>
    </source>
</evidence>
<dbReference type="AlphaFoldDB" id="A0A6I0F1E1"/>
<feature type="transmembrane region" description="Helical" evidence="7">
    <location>
        <begin position="106"/>
        <end position="130"/>
    </location>
</feature>
<evidence type="ECO:0000256" key="7">
    <source>
        <dbReference type="SAM" id="Phobius"/>
    </source>
</evidence>
<comment type="subcellular location">
    <subcellularLocation>
        <location evidence="1">Cell membrane</location>
        <topology evidence="1">Multi-pass membrane protein</topology>
    </subcellularLocation>
</comment>
<organism evidence="8 9">
    <name type="scientific">Alkaliphilus pronyensis</name>
    <dbReference type="NCBI Taxonomy" id="1482732"/>
    <lineage>
        <taxon>Bacteria</taxon>
        <taxon>Bacillati</taxon>
        <taxon>Bacillota</taxon>
        <taxon>Clostridia</taxon>
        <taxon>Peptostreptococcales</taxon>
        <taxon>Natronincolaceae</taxon>
        <taxon>Alkaliphilus</taxon>
    </lineage>
</organism>
<evidence type="ECO:0000256" key="1">
    <source>
        <dbReference type="ARBA" id="ARBA00004651"/>
    </source>
</evidence>
<sequence>MMYLELFLTFLKIGGFSFGGGYAMLPLIEEEIVYIHQWLSQQEFIDIIAISQMSPGPIAVNAATFVGFKHVGILGSIVATFGVVFTSFILVTTLAKVIIKHYKSTVVTGIFTGIRPAVIGLIGAACVSLFKTSIVDYKSLLIGFTMLILLSKTRLHPISIIMISGIMGVVVFSI</sequence>
<dbReference type="GO" id="GO:0015109">
    <property type="term" value="F:chromate transmembrane transporter activity"/>
    <property type="evidence" value="ECO:0007669"/>
    <property type="project" value="InterPro"/>
</dbReference>
<evidence type="ECO:0000256" key="4">
    <source>
        <dbReference type="ARBA" id="ARBA00022692"/>
    </source>
</evidence>
<keyword evidence="9" id="KW-1185">Reference proteome</keyword>
<feature type="transmembrane region" description="Helical" evidence="7">
    <location>
        <begin position="73"/>
        <end position="94"/>
    </location>
</feature>
<keyword evidence="4 7" id="KW-0812">Transmembrane</keyword>
<comment type="caution">
    <text evidence="8">The sequence shown here is derived from an EMBL/GenBank/DDBJ whole genome shotgun (WGS) entry which is preliminary data.</text>
</comment>
<dbReference type="InterPro" id="IPR003370">
    <property type="entry name" value="Chromate_transpt"/>
</dbReference>
<feature type="transmembrane region" description="Helical" evidence="7">
    <location>
        <begin position="7"/>
        <end position="28"/>
    </location>
</feature>
<comment type="similarity">
    <text evidence="2">Belongs to the chromate ion transporter (CHR) (TC 2.A.51) family.</text>
</comment>
<feature type="transmembrane region" description="Helical" evidence="7">
    <location>
        <begin position="155"/>
        <end position="173"/>
    </location>
</feature>
<dbReference type="Proteomes" id="UP000432715">
    <property type="component" value="Unassembled WGS sequence"/>
</dbReference>
<dbReference type="EMBL" id="WBZC01000025">
    <property type="protein sequence ID" value="KAB3534782.1"/>
    <property type="molecule type" value="Genomic_DNA"/>
</dbReference>
<gene>
    <name evidence="8" type="ORF">F8154_07935</name>
</gene>
<protein>
    <submittedName>
        <fullName evidence="8">Chromate transporter</fullName>
    </submittedName>
</protein>
<accession>A0A6I0F1E1</accession>
<keyword evidence="5 7" id="KW-1133">Transmembrane helix</keyword>
<dbReference type="PANTHER" id="PTHR43663">
    <property type="entry name" value="CHROMATE TRANSPORT PROTEIN-RELATED"/>
    <property type="match status" value="1"/>
</dbReference>
<evidence type="ECO:0000313" key="8">
    <source>
        <dbReference type="EMBL" id="KAB3534782.1"/>
    </source>
</evidence>
<evidence type="ECO:0000256" key="2">
    <source>
        <dbReference type="ARBA" id="ARBA00005262"/>
    </source>
</evidence>
<dbReference type="RefSeq" id="WP_151861079.1">
    <property type="nucleotide sequence ID" value="NZ_WBZC01000025.1"/>
</dbReference>
<reference evidence="8 9" key="1">
    <citation type="submission" date="2019-10" db="EMBL/GenBank/DDBJ databases">
        <title>Alkaliphilus serpentinus sp. nov. and Alkaliphilus pronyensis sp. nov., two novel anaerobic alkaliphilic species isolated from the serpentinized-hosted hydrothermal field of the Prony Bay (New Caledonia).</title>
        <authorList>
            <person name="Postec A."/>
        </authorList>
    </citation>
    <scope>NUCLEOTIDE SEQUENCE [LARGE SCALE GENOMIC DNA]</scope>
    <source>
        <strain evidence="8 9">LacV</strain>
    </source>
</reference>
<keyword evidence="3" id="KW-1003">Cell membrane</keyword>
<dbReference type="PANTHER" id="PTHR43663:SF1">
    <property type="entry name" value="CHROMATE TRANSPORTER"/>
    <property type="match status" value="1"/>
</dbReference>
<name>A0A6I0F1E1_9FIRM</name>
<keyword evidence="6 7" id="KW-0472">Membrane</keyword>
<dbReference type="InterPro" id="IPR052518">
    <property type="entry name" value="CHR_Transporter"/>
</dbReference>
<evidence type="ECO:0000313" key="9">
    <source>
        <dbReference type="Proteomes" id="UP000432715"/>
    </source>
</evidence>
<dbReference type="GO" id="GO:0005886">
    <property type="term" value="C:plasma membrane"/>
    <property type="evidence" value="ECO:0007669"/>
    <property type="project" value="UniProtKB-SubCell"/>
</dbReference>
<evidence type="ECO:0000256" key="5">
    <source>
        <dbReference type="ARBA" id="ARBA00022989"/>
    </source>
</evidence>
<dbReference type="Pfam" id="PF02417">
    <property type="entry name" value="Chromate_transp"/>
    <property type="match status" value="1"/>
</dbReference>
<evidence type="ECO:0000256" key="3">
    <source>
        <dbReference type="ARBA" id="ARBA00022475"/>
    </source>
</evidence>
<dbReference type="OrthoDB" id="9788907at2"/>
<proteinExistence type="inferred from homology"/>